<keyword evidence="5" id="KW-0539">Nucleus</keyword>
<reference evidence="7" key="1">
    <citation type="submission" date="2023-08" db="EMBL/GenBank/DDBJ databases">
        <title>Chromosome-level Genome Assembly of mud carp (Cirrhinus molitorella).</title>
        <authorList>
            <person name="Liu H."/>
        </authorList>
    </citation>
    <scope>NUCLEOTIDE SEQUENCE</scope>
    <source>
        <strain evidence="7">Prfri</strain>
        <tissue evidence="7">Muscle</tissue>
    </source>
</reference>
<dbReference type="SMART" id="SM01300">
    <property type="entry name" value="PEHE"/>
    <property type="match status" value="1"/>
</dbReference>
<proteinExistence type="inferred from homology"/>
<dbReference type="PANTHER" id="PTHR21656">
    <property type="entry name" value="MALE-SPECIFIC LETHAL-1 PROTEIN"/>
    <property type="match status" value="1"/>
</dbReference>
<name>A0AA88QG04_9TELE</name>
<dbReference type="GO" id="GO:0072487">
    <property type="term" value="C:MSL complex"/>
    <property type="evidence" value="ECO:0007669"/>
    <property type="project" value="InterPro"/>
</dbReference>
<keyword evidence="8" id="KW-1185">Reference proteome</keyword>
<dbReference type="EMBL" id="JAUYZG010000001">
    <property type="protein sequence ID" value="KAK2916065.1"/>
    <property type="molecule type" value="Genomic_DNA"/>
</dbReference>
<evidence type="ECO:0000256" key="2">
    <source>
        <dbReference type="ARBA" id="ARBA00004642"/>
    </source>
</evidence>
<evidence type="ECO:0000256" key="5">
    <source>
        <dbReference type="ARBA" id="ARBA00023242"/>
    </source>
</evidence>
<dbReference type="Pfam" id="PF16801">
    <property type="entry name" value="MSL1_dimer"/>
    <property type="match status" value="1"/>
</dbReference>
<dbReference type="GO" id="GO:0016607">
    <property type="term" value="C:nuclear speck"/>
    <property type="evidence" value="ECO:0007669"/>
    <property type="project" value="UniProtKB-SubCell"/>
</dbReference>
<dbReference type="Proteomes" id="UP001187343">
    <property type="component" value="Unassembled WGS sequence"/>
</dbReference>
<evidence type="ECO:0000256" key="1">
    <source>
        <dbReference type="ARBA" id="ARBA00004324"/>
    </source>
</evidence>
<dbReference type="Pfam" id="PF15275">
    <property type="entry name" value="PEHE"/>
    <property type="match status" value="1"/>
</dbReference>
<evidence type="ECO:0000313" key="8">
    <source>
        <dbReference type="Proteomes" id="UP001187343"/>
    </source>
</evidence>
<dbReference type="InterPro" id="IPR031840">
    <property type="entry name" value="MSL1_dimer"/>
</dbReference>
<dbReference type="PANTHER" id="PTHR21656:SF2">
    <property type="entry name" value="MALE-SPECIFIC LETHAL 1 HOMOLOG"/>
    <property type="match status" value="1"/>
</dbReference>
<keyword evidence="4" id="KW-0175">Coiled coil</keyword>
<sequence>MTMRSTVFMSGGHRLDASLGKKSAGAHESLKKESRDFATHVLSTIHNSVNQKHHLHSKANISRQNVLSCPDQSPAGNLGQEENWETLGALTLPSTKQMGAEGSPVKSKSLFCQANHNHVGKMDPMVSNGSNQRRDGGQVGAVVGVPSPENSPDGKRRNVRKGSGLVDTQTSCIRQILLLQLELIEQQQKQLHNKSKEIDDLKAEKEMLIARIERMERRLQMVRKEGTESRPSQTPRRKEPEAETASTDDVQQCEGQAQTPKHTHFGRGGKSLKRRFLFQDSRMSRSRRGQPRSPQSPSPPPQDEAAQKEEPQEEKMEPELESQSEELPYLTTTEMYLCRWHQPPPSPWRDPSPVHEDTVAVPSWRESILEPLGQKEASDIPECLDDNVFLKRHSKLELDEKRRKRWDIQRIREQRMFQRLQQRMNRRKVIQESEPELLSFYPDTEDVEAVMVTPFLPVVAFGRPLPNLKQQNFDLPWLDERSRCRAEVTKKRTPHRTCRK</sequence>
<organism evidence="7 8">
    <name type="scientific">Cirrhinus molitorella</name>
    <name type="common">mud carp</name>
    <dbReference type="NCBI Taxonomy" id="172907"/>
    <lineage>
        <taxon>Eukaryota</taxon>
        <taxon>Metazoa</taxon>
        <taxon>Chordata</taxon>
        <taxon>Craniata</taxon>
        <taxon>Vertebrata</taxon>
        <taxon>Euteleostomi</taxon>
        <taxon>Actinopterygii</taxon>
        <taxon>Neopterygii</taxon>
        <taxon>Teleostei</taxon>
        <taxon>Ostariophysi</taxon>
        <taxon>Cypriniformes</taxon>
        <taxon>Cyprinidae</taxon>
        <taxon>Labeoninae</taxon>
        <taxon>Labeonini</taxon>
        <taxon>Cirrhinus</taxon>
    </lineage>
</organism>
<dbReference type="AlphaFoldDB" id="A0AA88QG04"/>
<dbReference type="PROSITE" id="PS52052">
    <property type="entry name" value="PEHE"/>
    <property type="match status" value="1"/>
</dbReference>
<comment type="caution">
    <text evidence="7">The sequence shown here is derived from an EMBL/GenBank/DDBJ whole genome shotgun (WGS) entry which is preliminary data.</text>
</comment>
<comment type="similarity">
    <text evidence="6">Belongs to the msl-1 family.</text>
</comment>
<comment type="subcellular location">
    <subcellularLocation>
        <location evidence="1">Nucleus speckle</location>
    </subcellularLocation>
    <subcellularLocation>
        <location evidence="2">Nucleus</location>
        <location evidence="2">Nucleoplasm</location>
    </subcellularLocation>
</comment>
<evidence type="ECO:0000256" key="4">
    <source>
        <dbReference type="ARBA" id="ARBA00023054"/>
    </source>
</evidence>
<dbReference type="InterPro" id="IPR029332">
    <property type="entry name" value="PEHE_dom"/>
</dbReference>
<dbReference type="GO" id="GO:0003682">
    <property type="term" value="F:chromatin binding"/>
    <property type="evidence" value="ECO:0007669"/>
    <property type="project" value="TreeGrafter"/>
</dbReference>
<dbReference type="FunFam" id="1.20.5.170:FF:000047">
    <property type="entry name" value="male-specific lethal 1 homolog isoform X1"/>
    <property type="match status" value="1"/>
</dbReference>
<protein>
    <submittedName>
        <fullName evidence="7">Uncharacterized protein</fullName>
    </submittedName>
</protein>
<evidence type="ECO:0000256" key="6">
    <source>
        <dbReference type="ARBA" id="ARBA00061695"/>
    </source>
</evidence>
<evidence type="ECO:0000313" key="7">
    <source>
        <dbReference type="EMBL" id="KAK2916065.1"/>
    </source>
</evidence>
<dbReference type="Gene3D" id="1.20.5.170">
    <property type="match status" value="1"/>
</dbReference>
<dbReference type="Gene3D" id="6.10.250.2000">
    <property type="match status" value="1"/>
</dbReference>
<gene>
    <name evidence="7" type="ORF">Q8A67_000439</name>
</gene>
<evidence type="ECO:0000256" key="3">
    <source>
        <dbReference type="ARBA" id="ARBA00022853"/>
    </source>
</evidence>
<dbReference type="GO" id="GO:0006325">
    <property type="term" value="P:chromatin organization"/>
    <property type="evidence" value="ECO:0007669"/>
    <property type="project" value="UniProtKB-KW"/>
</dbReference>
<dbReference type="InterPro" id="IPR026711">
    <property type="entry name" value="Msl-1"/>
</dbReference>
<keyword evidence="3" id="KW-0156">Chromatin regulator</keyword>
<dbReference type="GO" id="GO:0045893">
    <property type="term" value="P:positive regulation of DNA-templated transcription"/>
    <property type="evidence" value="ECO:0007669"/>
    <property type="project" value="UniProtKB-ARBA"/>
</dbReference>
<accession>A0AA88QG04</accession>